<comment type="caution">
    <text evidence="1">The sequence shown here is derived from an EMBL/GenBank/DDBJ whole genome shotgun (WGS) entry which is preliminary data.</text>
</comment>
<dbReference type="InterPro" id="IPR032675">
    <property type="entry name" value="LRR_dom_sf"/>
</dbReference>
<reference evidence="1 2" key="1">
    <citation type="journal article" date="2018" name="Gigascience">
        <title>Genomes of trombidid mites reveal novel predicted allergens and laterally-transferred genes associated with secondary metabolism.</title>
        <authorList>
            <person name="Dong X."/>
            <person name="Chaisiri K."/>
            <person name="Xia D."/>
            <person name="Armstrong S.D."/>
            <person name="Fang Y."/>
            <person name="Donnelly M.J."/>
            <person name="Kadowaki T."/>
            <person name="McGarry J.W."/>
            <person name="Darby A.C."/>
            <person name="Makepeace B.L."/>
        </authorList>
    </citation>
    <scope>NUCLEOTIDE SEQUENCE [LARGE SCALE GENOMIC DNA]</scope>
    <source>
        <strain evidence="1">UoL-UT</strain>
    </source>
</reference>
<keyword evidence="2" id="KW-1185">Reference proteome</keyword>
<gene>
    <name evidence="1" type="ORF">B4U80_06510</name>
</gene>
<organism evidence="1 2">
    <name type="scientific">Leptotrombidium deliense</name>
    <dbReference type="NCBI Taxonomy" id="299467"/>
    <lineage>
        <taxon>Eukaryota</taxon>
        <taxon>Metazoa</taxon>
        <taxon>Ecdysozoa</taxon>
        <taxon>Arthropoda</taxon>
        <taxon>Chelicerata</taxon>
        <taxon>Arachnida</taxon>
        <taxon>Acari</taxon>
        <taxon>Acariformes</taxon>
        <taxon>Trombidiformes</taxon>
        <taxon>Prostigmata</taxon>
        <taxon>Anystina</taxon>
        <taxon>Parasitengona</taxon>
        <taxon>Trombiculoidea</taxon>
        <taxon>Trombiculidae</taxon>
        <taxon>Leptotrombidium</taxon>
    </lineage>
</organism>
<proteinExistence type="predicted"/>
<sequence length="277" mass="32283">GYTSVRTLLRCNQRAIHGRKSDKQHTTFEAENFEKVEEKAHMESEEQYPTWTSKFHQFFEVIKFSTDFTAKMHKRYDMSYDGFRRWAQRRAYVQVVTDQAFNPERHANLGPDLSAATFIVNINGKVQFNGMLLSLKSELTFLYQDQDWVSDIKKVPDKYHPGYKVTAIDASDTRLVYEGIENLMLLPHLKQLNVSKNTLLDDWFCDLLSRMHRHSHQLEVLNLTDCRRITERGIAALVEIPSLRKIIISGTEASREEHLELLTLLFNDINPDCNIVS</sequence>
<dbReference type="Gene3D" id="3.80.10.10">
    <property type="entry name" value="Ribonuclease Inhibitor"/>
    <property type="match status" value="1"/>
</dbReference>
<evidence type="ECO:0000313" key="1">
    <source>
        <dbReference type="EMBL" id="RWS28417.1"/>
    </source>
</evidence>
<dbReference type="VEuPathDB" id="VectorBase:LDEU003624"/>
<feature type="non-terminal residue" evidence="1">
    <location>
        <position position="1"/>
    </location>
</feature>
<protein>
    <submittedName>
        <fullName evidence="1">ATP synthase subunit s-like protein</fullName>
    </submittedName>
</protein>
<dbReference type="EMBL" id="NCKV01001393">
    <property type="protein sequence ID" value="RWS28417.1"/>
    <property type="molecule type" value="Genomic_DNA"/>
</dbReference>
<dbReference type="OrthoDB" id="1708588at2759"/>
<name>A0A443SLL4_9ACAR</name>
<dbReference type="AlphaFoldDB" id="A0A443SLL4"/>
<dbReference type="STRING" id="299467.A0A443SLL4"/>
<evidence type="ECO:0000313" key="2">
    <source>
        <dbReference type="Proteomes" id="UP000288716"/>
    </source>
</evidence>
<dbReference type="Proteomes" id="UP000288716">
    <property type="component" value="Unassembled WGS sequence"/>
</dbReference>
<accession>A0A443SLL4</accession>
<dbReference type="SUPFAM" id="SSF52047">
    <property type="entry name" value="RNI-like"/>
    <property type="match status" value="1"/>
</dbReference>